<reference evidence="2 3" key="1">
    <citation type="journal article" date="2003" name="Int. J. Syst. Evol. Microbiol.">
        <title>Virgibacillus carmonensis sp. nov., Virgibacillus necropolis sp. nov. and Virgibacillus picturae sp. nov., three novel species isolated from deteriorated mural paintings, transfer of the species of the genus salibacillus to Virgibacillus, as Virgibacillus marismortui comb. nov. and Virgibacillus salexigens comb. nov., and emended description of the genus Virgibacillus.</title>
        <authorList>
            <person name="Heyrman J."/>
            <person name="Logan N.A."/>
            <person name="Busse H.J."/>
            <person name="Balcaen A."/>
            <person name="Lebbe L."/>
            <person name="Rodriguez-Diaz M."/>
            <person name="Swings J."/>
            <person name="De Vos P."/>
        </authorList>
    </citation>
    <scope>NUCLEOTIDE SEQUENCE [LARGE SCALE GENOMIC DNA]</scope>
    <source>
        <strain evidence="2 3">LMG 19488</strain>
    </source>
</reference>
<keyword evidence="1" id="KW-0812">Transmembrane</keyword>
<keyword evidence="3" id="KW-1185">Reference proteome</keyword>
<sequence>MKLFKDIGLYLFIIAFISAGVSHFIFVDGFANMFPEFVPFKRSIVFASGLVEWLLAILLLIPKTRNKAGRYTAIYLVIIFPANIYAAIYGIPAPWSAQTGQVALWIRLLFQPLLIWWVLIVSRDSKTS</sequence>
<dbReference type="EMBL" id="CP022437">
    <property type="protein sequence ID" value="ASN04945.1"/>
    <property type="molecule type" value="Genomic_DNA"/>
</dbReference>
<keyword evidence="1" id="KW-0472">Membrane</keyword>
<evidence type="ECO:0000256" key="1">
    <source>
        <dbReference type="SAM" id="Phobius"/>
    </source>
</evidence>
<dbReference type="OrthoDB" id="327939at2"/>
<proteinExistence type="predicted"/>
<feature type="transmembrane region" description="Helical" evidence="1">
    <location>
        <begin position="104"/>
        <end position="122"/>
    </location>
</feature>
<evidence type="ECO:0008006" key="4">
    <source>
        <dbReference type="Google" id="ProtNLM"/>
    </source>
</evidence>
<dbReference type="Proteomes" id="UP000204391">
    <property type="component" value="Chromosome"/>
</dbReference>
<feature type="transmembrane region" description="Helical" evidence="1">
    <location>
        <begin position="43"/>
        <end position="61"/>
    </location>
</feature>
<gene>
    <name evidence="2" type="ORF">CFK40_07935</name>
</gene>
<dbReference type="KEGG" id="vne:CFK40_07935"/>
<organism evidence="2 3">
    <name type="scientific">Virgibacillus necropolis</name>
    <dbReference type="NCBI Taxonomy" id="163877"/>
    <lineage>
        <taxon>Bacteria</taxon>
        <taxon>Bacillati</taxon>
        <taxon>Bacillota</taxon>
        <taxon>Bacilli</taxon>
        <taxon>Bacillales</taxon>
        <taxon>Bacillaceae</taxon>
        <taxon>Virgibacillus</taxon>
    </lineage>
</organism>
<dbReference type="AlphaFoldDB" id="A0A221MBC7"/>
<feature type="transmembrane region" description="Helical" evidence="1">
    <location>
        <begin position="7"/>
        <end position="31"/>
    </location>
</feature>
<feature type="transmembrane region" description="Helical" evidence="1">
    <location>
        <begin position="73"/>
        <end position="92"/>
    </location>
</feature>
<accession>A0A221MBC7</accession>
<dbReference type="PANTHER" id="PTHR36974:SF1">
    <property type="entry name" value="DOXX FAMILY MEMBRANE PROTEIN"/>
    <property type="match status" value="1"/>
</dbReference>
<protein>
    <recommendedName>
        <fullName evidence="4">DoxX family protein</fullName>
    </recommendedName>
</protein>
<evidence type="ECO:0000313" key="2">
    <source>
        <dbReference type="EMBL" id="ASN04945.1"/>
    </source>
</evidence>
<keyword evidence="1" id="KW-1133">Transmembrane helix</keyword>
<evidence type="ECO:0000313" key="3">
    <source>
        <dbReference type="Proteomes" id="UP000204391"/>
    </source>
</evidence>
<dbReference type="PANTHER" id="PTHR36974">
    <property type="entry name" value="MEMBRANE PROTEIN-RELATED"/>
    <property type="match status" value="1"/>
</dbReference>
<name>A0A221MBC7_9BACI</name>